<dbReference type="Proteomes" id="UP000283805">
    <property type="component" value="Unassembled WGS sequence"/>
</dbReference>
<dbReference type="PRINTS" id="PR01438">
    <property type="entry name" value="UNVRSLSTRESS"/>
</dbReference>
<dbReference type="SUPFAM" id="SSF52402">
    <property type="entry name" value="Adenine nucleotide alpha hydrolases-like"/>
    <property type="match status" value="1"/>
</dbReference>
<organism evidence="3 4">
    <name type="scientific">Halopiger aswanensis</name>
    <dbReference type="NCBI Taxonomy" id="148449"/>
    <lineage>
        <taxon>Archaea</taxon>
        <taxon>Methanobacteriati</taxon>
        <taxon>Methanobacteriota</taxon>
        <taxon>Stenosarchaea group</taxon>
        <taxon>Halobacteria</taxon>
        <taxon>Halobacteriales</taxon>
        <taxon>Natrialbaceae</taxon>
        <taxon>Halopiger</taxon>
    </lineage>
</organism>
<dbReference type="CDD" id="cd00293">
    <property type="entry name" value="USP-like"/>
    <property type="match status" value="1"/>
</dbReference>
<dbReference type="PANTHER" id="PTHR46268">
    <property type="entry name" value="STRESS RESPONSE PROTEIN NHAX"/>
    <property type="match status" value="1"/>
</dbReference>
<evidence type="ECO:0000313" key="3">
    <source>
        <dbReference type="EMBL" id="RKD95236.1"/>
    </source>
</evidence>
<evidence type="ECO:0000259" key="2">
    <source>
        <dbReference type="Pfam" id="PF00582"/>
    </source>
</evidence>
<dbReference type="Gene3D" id="3.40.50.620">
    <property type="entry name" value="HUPs"/>
    <property type="match status" value="1"/>
</dbReference>
<keyword evidence="4" id="KW-1185">Reference proteome</keyword>
<comment type="similarity">
    <text evidence="1">Belongs to the universal stress protein A family.</text>
</comment>
<dbReference type="EMBL" id="RAPO01000002">
    <property type="protein sequence ID" value="RKD95236.1"/>
    <property type="molecule type" value="Genomic_DNA"/>
</dbReference>
<proteinExistence type="inferred from homology"/>
<comment type="caution">
    <text evidence="3">The sequence shown here is derived from an EMBL/GenBank/DDBJ whole genome shotgun (WGS) entry which is preliminary data.</text>
</comment>
<protein>
    <submittedName>
        <fullName evidence="3">Nucleotide-binding universal stress UspA family protein</fullName>
    </submittedName>
</protein>
<dbReference type="InterPro" id="IPR006016">
    <property type="entry name" value="UspA"/>
</dbReference>
<reference evidence="3 4" key="1">
    <citation type="submission" date="2018-09" db="EMBL/GenBank/DDBJ databases">
        <title>Genomic Encyclopedia of Archaeal and Bacterial Type Strains, Phase II (KMG-II): from individual species to whole genera.</title>
        <authorList>
            <person name="Goeker M."/>
        </authorList>
    </citation>
    <scope>NUCLEOTIDE SEQUENCE [LARGE SCALE GENOMIC DNA]</scope>
    <source>
        <strain evidence="3 4">DSM 13151</strain>
    </source>
</reference>
<dbReference type="RefSeq" id="WP_120244530.1">
    <property type="nucleotide sequence ID" value="NZ_RAPO01000002.1"/>
</dbReference>
<dbReference type="OrthoDB" id="271068at2157"/>
<dbReference type="AlphaFoldDB" id="A0A419WIG4"/>
<dbReference type="Pfam" id="PF00582">
    <property type="entry name" value="Usp"/>
    <property type="match status" value="1"/>
</dbReference>
<gene>
    <name evidence="3" type="ORF">ATJ93_2088</name>
</gene>
<evidence type="ECO:0000256" key="1">
    <source>
        <dbReference type="ARBA" id="ARBA00008791"/>
    </source>
</evidence>
<dbReference type="InterPro" id="IPR006015">
    <property type="entry name" value="Universal_stress_UspA"/>
</dbReference>
<evidence type="ECO:0000313" key="4">
    <source>
        <dbReference type="Proteomes" id="UP000283805"/>
    </source>
</evidence>
<sequence length="158" mass="17030">MIETILLAIGPSDSDRIDELTQQTIDVAEPTGATVVLAHVISTSEYEDEVHNYHEAIDKMGIDLENRDLTPEALARETEPVSEISDRLEEAGVDVEIRAAVGDRAEEIIELAEDVDADNVIVGGRKRSPTGKAVFGSTAQKVLLSSPCPVTYVRSGTV</sequence>
<name>A0A419WIG4_9EURY</name>
<dbReference type="InterPro" id="IPR014729">
    <property type="entry name" value="Rossmann-like_a/b/a_fold"/>
</dbReference>
<dbReference type="PANTHER" id="PTHR46268:SF6">
    <property type="entry name" value="UNIVERSAL STRESS PROTEIN UP12"/>
    <property type="match status" value="1"/>
</dbReference>
<feature type="domain" description="UspA" evidence="2">
    <location>
        <begin position="1"/>
        <end position="154"/>
    </location>
</feature>
<accession>A0A419WIG4</accession>